<evidence type="ECO:0000313" key="3">
    <source>
        <dbReference type="Proteomes" id="UP000326837"/>
    </source>
</evidence>
<keyword evidence="1" id="KW-0812">Transmembrane</keyword>
<keyword evidence="3" id="KW-1185">Reference proteome</keyword>
<dbReference type="EMBL" id="AP021861">
    <property type="protein sequence ID" value="BBO32189.1"/>
    <property type="molecule type" value="Genomic_DNA"/>
</dbReference>
<reference evidence="3" key="1">
    <citation type="submission" date="2019-10" db="EMBL/GenBank/DDBJ databases">
        <title>Lacipirellula parvula gen. nov., sp. nov., representing a lineage of planctomycetes widespread in freshwater anoxic habitats, and description of the family Lacipirellulaceae.</title>
        <authorList>
            <person name="Dedysh S.N."/>
            <person name="Kulichevskaya I.S."/>
            <person name="Beletsky A.V."/>
            <person name="Rakitin A.L."/>
            <person name="Mardanov A.V."/>
            <person name="Ivanova A.A."/>
            <person name="Saltykova V.X."/>
            <person name="Rijpstra W.I.C."/>
            <person name="Sinninghe Damste J.S."/>
            <person name="Ravin N.V."/>
        </authorList>
    </citation>
    <scope>NUCLEOTIDE SEQUENCE [LARGE SCALE GENOMIC DNA]</scope>
    <source>
        <strain evidence="3">PX69</strain>
    </source>
</reference>
<organism evidence="2 3">
    <name type="scientific">Lacipirellula parvula</name>
    <dbReference type="NCBI Taxonomy" id="2650471"/>
    <lineage>
        <taxon>Bacteria</taxon>
        <taxon>Pseudomonadati</taxon>
        <taxon>Planctomycetota</taxon>
        <taxon>Planctomycetia</taxon>
        <taxon>Pirellulales</taxon>
        <taxon>Lacipirellulaceae</taxon>
        <taxon>Lacipirellula</taxon>
    </lineage>
</organism>
<feature type="transmembrane region" description="Helical" evidence="1">
    <location>
        <begin position="12"/>
        <end position="34"/>
    </location>
</feature>
<dbReference type="AlphaFoldDB" id="A0A5K7XGU9"/>
<dbReference type="PROSITE" id="PS00409">
    <property type="entry name" value="PROKAR_NTER_METHYL"/>
    <property type="match status" value="1"/>
</dbReference>
<evidence type="ECO:0000256" key="1">
    <source>
        <dbReference type="SAM" id="Phobius"/>
    </source>
</evidence>
<dbReference type="RefSeq" id="WP_152098197.1">
    <property type="nucleotide sequence ID" value="NZ_AP021861.1"/>
</dbReference>
<proteinExistence type="predicted"/>
<accession>A0A5K7XGU9</accession>
<name>A0A5K7XGU9_9BACT</name>
<gene>
    <name evidence="2" type="ORF">PLANPX_1801</name>
</gene>
<keyword evidence="1" id="KW-1133">Transmembrane helix</keyword>
<dbReference type="InterPro" id="IPR012902">
    <property type="entry name" value="N_methyl_site"/>
</dbReference>
<dbReference type="KEGG" id="lpav:PLANPX_1801"/>
<keyword evidence="1" id="KW-0472">Membrane</keyword>
<evidence type="ECO:0000313" key="2">
    <source>
        <dbReference type="EMBL" id="BBO32189.1"/>
    </source>
</evidence>
<protein>
    <submittedName>
        <fullName evidence="2">Uncharacterized protein</fullName>
    </submittedName>
</protein>
<sequence>MTNQLHIRRGISLLEVLISMFVLLFGLMGVAAVFPVGNHYAGKGEQFDRGSALAEAAMADLKARGYLKPENWLYAAQPTNGVVAGDYRVIQPDWIPGGSPTLNPTADYFNTTGTVGGGQAFVIDPLGEAAARNDGMIADRDIFPFAFFSDAYPTGADNDPLFSTNSQNVTWPATPLPPSTVGLAETRWPIRRLTLSSTNVPTTTVAVPNMSVAFAETIFRLHDDVTNELPKQDDRPAIQRWSAVDSNATPTPNYAADDTLLSRQYSGSYSWIATIVPTTTGGLNALQPINPQFGSELYEVSVAVLNKRELTPSAASERSIAAVMNLGNELVISAANNNTDAVDNAVDGIRAGNWIAVAGVHQGTGQFLMRWYRILSIDDESQDRMLADGSNTGNFAIRRLMLDGPEWPLNSGSNLRAILLPGVISVATQMLPMEAQ</sequence>
<dbReference type="Proteomes" id="UP000326837">
    <property type="component" value="Chromosome"/>
</dbReference>